<dbReference type="Proteomes" id="UP000829447">
    <property type="component" value="Linkage Group LG17"/>
</dbReference>
<evidence type="ECO:0000313" key="2">
    <source>
        <dbReference type="Proteomes" id="UP000829447"/>
    </source>
</evidence>
<name>A0ACC5XAI8_PANGG</name>
<organism evidence="1 2">
    <name type="scientific">Pangasianodon gigas</name>
    <name type="common">Mekong giant catfish</name>
    <name type="synonym">Pangasius gigas</name>
    <dbReference type="NCBI Taxonomy" id="30993"/>
    <lineage>
        <taxon>Eukaryota</taxon>
        <taxon>Metazoa</taxon>
        <taxon>Chordata</taxon>
        <taxon>Craniata</taxon>
        <taxon>Vertebrata</taxon>
        <taxon>Euteleostomi</taxon>
        <taxon>Actinopterygii</taxon>
        <taxon>Neopterygii</taxon>
        <taxon>Teleostei</taxon>
        <taxon>Ostariophysi</taxon>
        <taxon>Siluriformes</taxon>
        <taxon>Pangasiidae</taxon>
        <taxon>Pangasianodon</taxon>
    </lineage>
</organism>
<comment type="caution">
    <text evidence="1">The sequence shown here is derived from an EMBL/GenBank/DDBJ whole genome shotgun (WGS) entry which is preliminary data.</text>
</comment>
<accession>A0ACC5XAI8</accession>
<dbReference type="EMBL" id="CM040470">
    <property type="protein sequence ID" value="MCI4388374.1"/>
    <property type="molecule type" value="Genomic_DNA"/>
</dbReference>
<reference evidence="1 2" key="1">
    <citation type="journal article" date="2022" name="bioRxiv">
        <title>An ancient truncated duplication of the anti-Mullerian hormone receptor type 2 gene is a potential conserved master sex determinant in the Pangasiidae catfish family.</title>
        <authorList>
            <person name="Wen M."/>
            <person name="Pan Q."/>
            <person name="Jouanno E."/>
            <person name="Montfort J."/>
            <person name="Zahm M."/>
            <person name="Cabau C."/>
            <person name="Klopp C."/>
            <person name="Iampietro C."/>
            <person name="Roques C."/>
            <person name="Bouchez O."/>
            <person name="Castinel A."/>
            <person name="Donnadieu C."/>
            <person name="Parrinello H."/>
            <person name="Poncet C."/>
            <person name="Belmonte E."/>
            <person name="Gautier V."/>
            <person name="Avarre J.-C."/>
            <person name="Dugue R."/>
            <person name="Gustiano R."/>
            <person name="Ha T.T.T."/>
            <person name="Campet M."/>
            <person name="Sriphairoj K."/>
            <person name="Ribolli J."/>
            <person name="de Almeida F.L."/>
            <person name="Desvignes T."/>
            <person name="Postlethwait J.H."/>
            <person name="Bucao C.F."/>
            <person name="Robinson-Rechavi M."/>
            <person name="Bobe J."/>
            <person name="Herpin A."/>
            <person name="Guiguen Y."/>
        </authorList>
    </citation>
    <scope>NUCLEOTIDE SEQUENCE [LARGE SCALE GENOMIC DNA]</scope>
    <source>
        <strain evidence="1">YG-Dec2019</strain>
    </source>
</reference>
<keyword evidence="2" id="KW-1185">Reference proteome</keyword>
<evidence type="ECO:0000313" key="1">
    <source>
        <dbReference type="EMBL" id="MCI4388374.1"/>
    </source>
</evidence>
<gene>
    <name evidence="1" type="ORF">PGIGA_G00085140</name>
</gene>
<protein>
    <submittedName>
        <fullName evidence="1">Uncharacterized protein</fullName>
    </submittedName>
</protein>
<proteinExistence type="predicted"/>
<sequence length="92" mass="10497">MGVLLCSVLVLALICQNHSYSVRSPLDRYKRFEEMMWSEPNDCSQARQPFVLSNPYNFSLDIRMPGVIPTASDSYYCMAIPVPTPRESYIGE</sequence>